<dbReference type="PROSITE" id="PS50003">
    <property type="entry name" value="PH_DOMAIN"/>
    <property type="match status" value="1"/>
</dbReference>
<name>A0AAU7C995_9BACT</name>
<dbReference type="RefSeq" id="WP_406694452.1">
    <property type="nucleotide sequence ID" value="NZ_CP155447.1"/>
</dbReference>
<protein>
    <submittedName>
        <fullName evidence="3">Type II toxin-antitoxin system RelE/ParE family toxin</fullName>
    </submittedName>
</protein>
<reference evidence="3" key="1">
    <citation type="submission" date="2024-05" db="EMBL/GenBank/DDBJ databases">
        <title>Planctomycetes of the genus Singulisphaera possess chitinolytic capabilities.</title>
        <authorList>
            <person name="Ivanova A."/>
        </authorList>
    </citation>
    <scope>NUCLEOTIDE SEQUENCE</scope>
    <source>
        <strain evidence="3">Ch08T</strain>
    </source>
</reference>
<dbReference type="AlphaFoldDB" id="A0AAU7C995"/>
<proteinExistence type="predicted"/>
<sequence>MIYRVIVTARANVDTIAAFRFKTEQSTQAAARWLAGLEKAIAKLSKFPERHPIAEEESERLGITLLQMIYGKKPGTYRHLFSIEDDAIVLHYIRHSARNLIDPEEA</sequence>
<organism evidence="3">
    <name type="scientific">Singulisphaera sp. Ch08</name>
    <dbReference type="NCBI Taxonomy" id="3120278"/>
    <lineage>
        <taxon>Bacteria</taxon>
        <taxon>Pseudomonadati</taxon>
        <taxon>Planctomycetota</taxon>
        <taxon>Planctomycetia</taxon>
        <taxon>Isosphaerales</taxon>
        <taxon>Isosphaeraceae</taxon>
        <taxon>Singulisphaera</taxon>
    </lineage>
</organism>
<dbReference type="Gene3D" id="3.30.2310.20">
    <property type="entry name" value="RelE-like"/>
    <property type="match status" value="1"/>
</dbReference>
<dbReference type="EMBL" id="CP155447">
    <property type="protein sequence ID" value="XBH01708.1"/>
    <property type="molecule type" value="Genomic_DNA"/>
</dbReference>
<dbReference type="InterPro" id="IPR035093">
    <property type="entry name" value="RelE/ParE_toxin_dom_sf"/>
</dbReference>
<keyword evidence="1" id="KW-1277">Toxin-antitoxin system</keyword>
<dbReference type="Pfam" id="PF05016">
    <property type="entry name" value="ParE_toxin"/>
    <property type="match status" value="1"/>
</dbReference>
<evidence type="ECO:0000313" key="3">
    <source>
        <dbReference type="EMBL" id="XBH01708.1"/>
    </source>
</evidence>
<feature type="domain" description="PH" evidence="2">
    <location>
        <begin position="1"/>
        <end position="42"/>
    </location>
</feature>
<accession>A0AAU7C995</accession>
<evidence type="ECO:0000259" key="2">
    <source>
        <dbReference type="PROSITE" id="PS50003"/>
    </source>
</evidence>
<dbReference type="InterPro" id="IPR001849">
    <property type="entry name" value="PH_domain"/>
</dbReference>
<evidence type="ECO:0000256" key="1">
    <source>
        <dbReference type="ARBA" id="ARBA00022649"/>
    </source>
</evidence>
<gene>
    <name evidence="3" type="ORF">V5E97_25595</name>
</gene>
<dbReference type="InterPro" id="IPR007712">
    <property type="entry name" value="RelE/ParE_toxin"/>
</dbReference>